<organism evidence="1 2">
    <name type="scientific">Panagrolaimus sp. JU765</name>
    <dbReference type="NCBI Taxonomy" id="591449"/>
    <lineage>
        <taxon>Eukaryota</taxon>
        <taxon>Metazoa</taxon>
        <taxon>Ecdysozoa</taxon>
        <taxon>Nematoda</taxon>
        <taxon>Chromadorea</taxon>
        <taxon>Rhabditida</taxon>
        <taxon>Tylenchina</taxon>
        <taxon>Panagrolaimomorpha</taxon>
        <taxon>Panagrolaimoidea</taxon>
        <taxon>Panagrolaimidae</taxon>
        <taxon>Panagrolaimus</taxon>
    </lineage>
</organism>
<name>A0AC34RI67_9BILA</name>
<protein>
    <submittedName>
        <fullName evidence="2">Guanylate cyclase domain-containing protein</fullName>
    </submittedName>
</protein>
<evidence type="ECO:0000313" key="2">
    <source>
        <dbReference type="WBParaSite" id="JU765_v2.g7044.t1"/>
    </source>
</evidence>
<proteinExistence type="predicted"/>
<reference evidence="2" key="1">
    <citation type="submission" date="2022-11" db="UniProtKB">
        <authorList>
            <consortium name="WormBaseParasite"/>
        </authorList>
    </citation>
    <scope>IDENTIFICATION</scope>
</reference>
<dbReference type="Proteomes" id="UP000887576">
    <property type="component" value="Unplaced"/>
</dbReference>
<evidence type="ECO:0000313" key="1">
    <source>
        <dbReference type="Proteomes" id="UP000887576"/>
    </source>
</evidence>
<dbReference type="WBParaSite" id="JU765_v2.g7044.t1">
    <property type="protein sequence ID" value="JU765_v2.g7044.t1"/>
    <property type="gene ID" value="JU765_v2.g7044"/>
</dbReference>
<accession>A0AC34RI67</accession>
<sequence length="120" mass="13363">MPRYCLFGDTVNTASRMESNGKPGQIHISPELNQLLMLLGGFHTESRGEVIIKGKGVMETYWLLSSDDVSYPSSTIQPPPVNPFVIPDPQPDMIFTRAENTPKSTKNMYQQFVDGSLTDL</sequence>